<dbReference type="Proteomes" id="UP000247681">
    <property type="component" value="Unassembled WGS sequence"/>
</dbReference>
<organism evidence="3 4">
    <name type="scientific">Flavobacterium hydrophilum</name>
    <dbReference type="NCBI Taxonomy" id="2211445"/>
    <lineage>
        <taxon>Bacteria</taxon>
        <taxon>Pseudomonadati</taxon>
        <taxon>Bacteroidota</taxon>
        <taxon>Flavobacteriia</taxon>
        <taxon>Flavobacteriales</taxon>
        <taxon>Flavobacteriaceae</taxon>
        <taxon>Flavobacterium</taxon>
    </lineage>
</organism>
<dbReference type="EMBL" id="QJHL01000001">
    <property type="protein sequence ID" value="PXY45889.1"/>
    <property type="molecule type" value="Genomic_DNA"/>
</dbReference>
<dbReference type="PANTHER" id="PTHR32182:SF22">
    <property type="entry name" value="ATP-DEPENDENT ENDONUCLEASE, OLD FAMILY-RELATED"/>
    <property type="match status" value="1"/>
</dbReference>
<dbReference type="InterPro" id="IPR027417">
    <property type="entry name" value="P-loop_NTPase"/>
</dbReference>
<dbReference type="SUPFAM" id="SSF52540">
    <property type="entry name" value="P-loop containing nucleoside triphosphate hydrolases"/>
    <property type="match status" value="1"/>
</dbReference>
<sequence>MKQMNRYKISRLKIKNFKCISEAEFDFESNNLIVFDGPNGYGKTTVFEAIEILFTEWPRRFREVKLDARYTFFDSPIHKNNDSKIELELILNDGIDIHSIKRIFPKNNGKSKLNNISQIFRDSVLLIDDAVSEYKDLETVIDYPNLYKLYSVLNYVEQDENTYFLKKDPKDRYDSFLESLLGGEDEKSELVKIKLFNSEVYKKREEYKARIDEIKNSNNDFSGLDINLNYKKLIENKDFDWDKNEVKNTVLDVKNSYLNELEKISYLFKNKSLLRDVELISKLNSYSNFSFAEEFSKNYWSITNFQFLEDEYSLRNKNDRQINENKLKLEDIEKQIFKNLSIESFKDFLEKKEGLKIDINSYFIKIKLVINLLDSLSIQNTVLSNFKVRRQELIDFSKEHKKHIHLSDSECPTCGFDWQTNEELIKQITNTEEKIFKDYLINNKTLEEQKEFLKKEFLEPIKSFLQKENESLEDENKKFIENTEFQQLKERFEKLKSKFDHFLELFEETKKDELISIVNKRVVENIEEKTQSIYDLINNYKPKISEEIEIDNVLNDFQNYFDKSLDLLEVISNEEITNKKRYIELEYSKAINSELQSFKEKNDKLKVVEKKLNKIIGVYEKKIKDYTEEIINKISIPFHIYTGKILQNHSLGSGLCINFETEKQKQVYIRPTYKDQEVAYLLSSGQLSATVISLMLVLNKVFNQSKLGTILIDDPLQTLDEINTHSLVELLKYNFSDQQLILSTHEERYSKFIRYKYEKFGLTGKAINMKNEI</sequence>
<gene>
    <name evidence="3" type="ORF">DMB68_01475</name>
</gene>
<keyword evidence="1" id="KW-0175">Coiled coil</keyword>
<name>A0A2V4C3L0_9FLAO</name>
<dbReference type="Gene3D" id="3.40.50.300">
    <property type="entry name" value="P-loop containing nucleotide triphosphate hydrolases"/>
    <property type="match status" value="2"/>
</dbReference>
<accession>A0A2V4C3L0</accession>
<dbReference type="GO" id="GO:0006302">
    <property type="term" value="P:double-strand break repair"/>
    <property type="evidence" value="ECO:0007669"/>
    <property type="project" value="InterPro"/>
</dbReference>
<dbReference type="OrthoDB" id="7029750at2"/>
<dbReference type="Pfam" id="PF13476">
    <property type="entry name" value="AAA_23"/>
    <property type="match status" value="1"/>
</dbReference>
<evidence type="ECO:0000259" key="2">
    <source>
        <dbReference type="Pfam" id="PF13476"/>
    </source>
</evidence>
<proteinExistence type="predicted"/>
<dbReference type="GO" id="GO:0016887">
    <property type="term" value="F:ATP hydrolysis activity"/>
    <property type="evidence" value="ECO:0007669"/>
    <property type="project" value="InterPro"/>
</dbReference>
<reference evidence="3 4" key="1">
    <citation type="submission" date="2018-05" db="EMBL/GenBank/DDBJ databases">
        <title>Flavobacterium sp. strain IMCC34758, incomplete genome.</title>
        <authorList>
            <person name="Joung Y."/>
        </authorList>
    </citation>
    <scope>NUCLEOTIDE SEQUENCE [LARGE SCALE GENOMIC DNA]</scope>
    <source>
        <strain evidence="3 4">IMCC34758</strain>
    </source>
</reference>
<comment type="caution">
    <text evidence="3">The sequence shown here is derived from an EMBL/GenBank/DDBJ whole genome shotgun (WGS) entry which is preliminary data.</text>
</comment>
<dbReference type="AlphaFoldDB" id="A0A2V4C3L0"/>
<dbReference type="GO" id="GO:0000731">
    <property type="term" value="P:DNA synthesis involved in DNA repair"/>
    <property type="evidence" value="ECO:0007669"/>
    <property type="project" value="TreeGrafter"/>
</dbReference>
<dbReference type="PANTHER" id="PTHR32182">
    <property type="entry name" value="DNA REPLICATION AND REPAIR PROTEIN RECF"/>
    <property type="match status" value="1"/>
</dbReference>
<feature type="coiled-coil region" evidence="1">
    <location>
        <begin position="436"/>
        <end position="482"/>
    </location>
</feature>
<feature type="domain" description="Rad50/SbcC-type AAA" evidence="2">
    <location>
        <begin position="11"/>
        <end position="217"/>
    </location>
</feature>
<keyword evidence="4" id="KW-1185">Reference proteome</keyword>
<dbReference type="InterPro" id="IPR038729">
    <property type="entry name" value="Rad50/SbcC_AAA"/>
</dbReference>
<evidence type="ECO:0000313" key="3">
    <source>
        <dbReference type="EMBL" id="PXY45889.1"/>
    </source>
</evidence>
<evidence type="ECO:0000313" key="4">
    <source>
        <dbReference type="Proteomes" id="UP000247681"/>
    </source>
</evidence>
<protein>
    <recommendedName>
        <fullName evidence="2">Rad50/SbcC-type AAA domain-containing protein</fullName>
    </recommendedName>
</protein>
<evidence type="ECO:0000256" key="1">
    <source>
        <dbReference type="SAM" id="Coils"/>
    </source>
</evidence>